<evidence type="ECO:0000256" key="1">
    <source>
        <dbReference type="SAM" id="SignalP"/>
    </source>
</evidence>
<feature type="chain" id="PRO_5035770282" evidence="1">
    <location>
        <begin position="23"/>
        <end position="79"/>
    </location>
</feature>
<protein>
    <submittedName>
        <fullName evidence="2">Uncharacterized protein</fullName>
    </submittedName>
</protein>
<evidence type="ECO:0000313" key="3">
    <source>
        <dbReference type="Proteomes" id="UP000712281"/>
    </source>
</evidence>
<feature type="signal peptide" evidence="1">
    <location>
        <begin position="1"/>
        <end position="22"/>
    </location>
</feature>
<reference evidence="2" key="1">
    <citation type="submission" date="2019-12" db="EMBL/GenBank/DDBJ databases">
        <title>Genome sequencing and annotation of Brassica cretica.</title>
        <authorList>
            <person name="Studholme D.J."/>
            <person name="Sarris P.F."/>
        </authorList>
    </citation>
    <scope>NUCLEOTIDE SEQUENCE</scope>
    <source>
        <strain evidence="2">PFS-001/15</strain>
        <tissue evidence="2">Leaf</tissue>
    </source>
</reference>
<accession>A0A8S9HH39</accession>
<comment type="caution">
    <text evidence="2">The sequence shown here is derived from an EMBL/GenBank/DDBJ whole genome shotgun (WGS) entry which is preliminary data.</text>
</comment>
<sequence length="79" mass="8837">MDMKKLLKVVFFWITYLTFSLSMATYHGCGPCGEVSEKAVRMSVIGEASRNKFGNYKNKVKFSLGRKLVSGPSRRGCGH</sequence>
<organism evidence="2 3">
    <name type="scientific">Brassica cretica</name>
    <name type="common">Mustard</name>
    <dbReference type="NCBI Taxonomy" id="69181"/>
    <lineage>
        <taxon>Eukaryota</taxon>
        <taxon>Viridiplantae</taxon>
        <taxon>Streptophyta</taxon>
        <taxon>Embryophyta</taxon>
        <taxon>Tracheophyta</taxon>
        <taxon>Spermatophyta</taxon>
        <taxon>Magnoliopsida</taxon>
        <taxon>eudicotyledons</taxon>
        <taxon>Gunneridae</taxon>
        <taxon>Pentapetalae</taxon>
        <taxon>rosids</taxon>
        <taxon>malvids</taxon>
        <taxon>Brassicales</taxon>
        <taxon>Brassicaceae</taxon>
        <taxon>Brassiceae</taxon>
        <taxon>Brassica</taxon>
    </lineage>
</organism>
<keyword evidence="1" id="KW-0732">Signal</keyword>
<dbReference type="AlphaFoldDB" id="A0A8S9HH39"/>
<name>A0A8S9HH39_BRACR</name>
<dbReference type="EMBL" id="QGKW02001940">
    <property type="protein sequence ID" value="KAF2557715.1"/>
    <property type="molecule type" value="Genomic_DNA"/>
</dbReference>
<evidence type="ECO:0000313" key="2">
    <source>
        <dbReference type="EMBL" id="KAF2557715.1"/>
    </source>
</evidence>
<proteinExistence type="predicted"/>
<dbReference type="Proteomes" id="UP000712281">
    <property type="component" value="Unassembled WGS sequence"/>
</dbReference>
<gene>
    <name evidence="2" type="ORF">F2Q68_00018207</name>
</gene>